<reference evidence="4" key="1">
    <citation type="submission" date="2018-02" db="EMBL/GenBank/DDBJ databases">
        <title>Genome sequence of Desulfocucumis palustris strain NAW-5.</title>
        <authorList>
            <person name="Watanabe M."/>
            <person name="Kojima H."/>
            <person name="Fukui M."/>
        </authorList>
    </citation>
    <scope>NUCLEOTIDE SEQUENCE [LARGE SCALE GENOMIC DNA]</scope>
    <source>
        <strain evidence="4">NAW-5</strain>
    </source>
</reference>
<dbReference type="InterPro" id="IPR036291">
    <property type="entry name" value="NAD(P)-bd_dom_sf"/>
</dbReference>
<organism evidence="3 4">
    <name type="scientific">Desulfocucumis palustris</name>
    <dbReference type="NCBI Taxonomy" id="1898651"/>
    <lineage>
        <taxon>Bacteria</taxon>
        <taxon>Bacillati</taxon>
        <taxon>Bacillota</taxon>
        <taxon>Clostridia</taxon>
        <taxon>Eubacteriales</taxon>
        <taxon>Desulfocucumaceae</taxon>
        <taxon>Desulfocucumis</taxon>
    </lineage>
</organism>
<dbReference type="Proteomes" id="UP000239549">
    <property type="component" value="Unassembled WGS sequence"/>
</dbReference>
<dbReference type="SUPFAM" id="SSF55347">
    <property type="entry name" value="Glyceraldehyde-3-phosphate dehydrogenase-like, C-terminal domain"/>
    <property type="match status" value="1"/>
</dbReference>
<feature type="domain" description="GFO/IDH/MocA-like oxidoreductase" evidence="2">
    <location>
        <begin position="163"/>
        <end position="288"/>
    </location>
</feature>
<dbReference type="InterPro" id="IPR051450">
    <property type="entry name" value="Gfo/Idh/MocA_Oxidoreductases"/>
</dbReference>
<name>A0A2L2X7Y6_9FIRM</name>
<dbReference type="Pfam" id="PF22725">
    <property type="entry name" value="GFO_IDH_MocA_C3"/>
    <property type="match status" value="1"/>
</dbReference>
<evidence type="ECO:0000313" key="4">
    <source>
        <dbReference type="Proteomes" id="UP000239549"/>
    </source>
</evidence>
<dbReference type="EMBL" id="BFAV01000025">
    <property type="protein sequence ID" value="GBF32307.1"/>
    <property type="molecule type" value="Genomic_DNA"/>
</dbReference>
<dbReference type="Pfam" id="PF01408">
    <property type="entry name" value="GFO_IDH_MocA"/>
    <property type="match status" value="1"/>
</dbReference>
<dbReference type="PANTHER" id="PTHR43377:SF1">
    <property type="entry name" value="BILIVERDIN REDUCTASE A"/>
    <property type="match status" value="1"/>
</dbReference>
<feature type="domain" description="Gfo/Idh/MocA-like oxidoreductase N-terminal" evidence="1">
    <location>
        <begin position="25"/>
        <end position="150"/>
    </location>
</feature>
<dbReference type="Gene3D" id="3.40.50.720">
    <property type="entry name" value="NAD(P)-binding Rossmann-like Domain"/>
    <property type="match status" value="1"/>
</dbReference>
<gene>
    <name evidence="3" type="ORF">DCCM_0501</name>
</gene>
<proteinExistence type="predicted"/>
<dbReference type="PANTHER" id="PTHR43377">
    <property type="entry name" value="BILIVERDIN REDUCTASE A"/>
    <property type="match status" value="1"/>
</dbReference>
<dbReference type="Gene3D" id="3.30.360.10">
    <property type="entry name" value="Dihydrodipicolinate Reductase, domain 2"/>
    <property type="match status" value="1"/>
</dbReference>
<sequence>MRIPGTGYEHTIKNLWPGVIRVRKLKVGIIGVGMAFERLHYPAYQKLTDRYEIAALCDLDKVKADMWADRLKISHKNVYTEIQDILDREDLDVVDIMVPIELNFKVTEAVAKRLAGQKKGIICEKPLAPTLEQARAARDLAQKYNVPIMIAENFRHNQEIDIIRDLIRTKRIGDVIYFIQNRVVDFPGDMLQDKFSAKEWRQHPEFPGGAITDTGVHDLAGLRHIFGPIDRLQAFGRPQASDFAPYSAVNVNLLFKSGVTGQFTFFCAGKEMQRPLIGLRIFGTEGMIYLEGRDVGTINLAFNDGRKEQIPYEAQKGYYNELINFYNALTGSEPISVTPEMEFGDLKTVHDILLSIKEGRIISVDEHTTYRPDYQQALAEQPGFLQ</sequence>
<dbReference type="SUPFAM" id="SSF51735">
    <property type="entry name" value="NAD(P)-binding Rossmann-fold domains"/>
    <property type="match status" value="1"/>
</dbReference>
<comment type="caution">
    <text evidence="3">The sequence shown here is derived from an EMBL/GenBank/DDBJ whole genome shotgun (WGS) entry which is preliminary data.</text>
</comment>
<evidence type="ECO:0000259" key="2">
    <source>
        <dbReference type="Pfam" id="PF22725"/>
    </source>
</evidence>
<dbReference type="InterPro" id="IPR000683">
    <property type="entry name" value="Gfo/Idh/MocA-like_OxRdtase_N"/>
</dbReference>
<dbReference type="InterPro" id="IPR055170">
    <property type="entry name" value="GFO_IDH_MocA-like_dom"/>
</dbReference>
<evidence type="ECO:0000259" key="1">
    <source>
        <dbReference type="Pfam" id="PF01408"/>
    </source>
</evidence>
<dbReference type="AlphaFoldDB" id="A0A2L2X7Y6"/>
<protein>
    <submittedName>
        <fullName evidence="3">Oxidoreductase-like protein</fullName>
    </submittedName>
</protein>
<keyword evidence="4" id="KW-1185">Reference proteome</keyword>
<dbReference type="GO" id="GO:0000166">
    <property type="term" value="F:nucleotide binding"/>
    <property type="evidence" value="ECO:0007669"/>
    <property type="project" value="InterPro"/>
</dbReference>
<evidence type="ECO:0000313" key="3">
    <source>
        <dbReference type="EMBL" id="GBF32307.1"/>
    </source>
</evidence>
<accession>A0A2L2X7Y6</accession>